<keyword evidence="9" id="KW-1185">Reference proteome</keyword>
<gene>
    <name evidence="8" type="primary">mprA_2</name>
    <name evidence="8" type="ORF">E5S67_00817</name>
</gene>
<dbReference type="SMART" id="SM00421">
    <property type="entry name" value="HTH_LUXR"/>
    <property type="match status" value="1"/>
</dbReference>
<dbReference type="InterPro" id="IPR039420">
    <property type="entry name" value="WalR-like"/>
</dbReference>
<keyword evidence="3" id="KW-0804">Transcription</keyword>
<dbReference type="Gene3D" id="3.40.50.2300">
    <property type="match status" value="1"/>
</dbReference>
<dbReference type="SMART" id="SM00448">
    <property type="entry name" value="REC"/>
    <property type="match status" value="1"/>
</dbReference>
<feature type="domain" description="Response regulatory" evidence="7">
    <location>
        <begin position="4"/>
        <end position="120"/>
    </location>
</feature>
<keyword evidence="1" id="KW-0805">Transcription regulation</keyword>
<dbReference type="SUPFAM" id="SSF52172">
    <property type="entry name" value="CheY-like"/>
    <property type="match status" value="1"/>
</dbReference>
<evidence type="ECO:0000259" key="6">
    <source>
        <dbReference type="PROSITE" id="PS50043"/>
    </source>
</evidence>
<accession>A0ABX2CRS4</accession>
<evidence type="ECO:0000256" key="4">
    <source>
        <dbReference type="PROSITE-ProRule" id="PRU00169"/>
    </source>
</evidence>
<dbReference type="PANTHER" id="PTHR43214">
    <property type="entry name" value="TWO-COMPONENT RESPONSE REGULATOR"/>
    <property type="match status" value="1"/>
</dbReference>
<dbReference type="PROSITE" id="PS50110">
    <property type="entry name" value="RESPONSE_REGULATORY"/>
    <property type="match status" value="1"/>
</dbReference>
<evidence type="ECO:0000313" key="8">
    <source>
        <dbReference type="EMBL" id="NQE33100.1"/>
    </source>
</evidence>
<dbReference type="InterPro" id="IPR001789">
    <property type="entry name" value="Sig_transdc_resp-reg_receiver"/>
</dbReference>
<dbReference type="InterPro" id="IPR011006">
    <property type="entry name" value="CheY-like_superfamily"/>
</dbReference>
<proteinExistence type="predicted"/>
<keyword evidence="2" id="KW-0238">DNA-binding</keyword>
<organism evidence="8 9">
    <name type="scientific">Microcoleus asticus IPMA8</name>
    <dbReference type="NCBI Taxonomy" id="2563858"/>
    <lineage>
        <taxon>Bacteria</taxon>
        <taxon>Bacillati</taxon>
        <taxon>Cyanobacteriota</taxon>
        <taxon>Cyanophyceae</taxon>
        <taxon>Oscillatoriophycideae</taxon>
        <taxon>Oscillatoriales</taxon>
        <taxon>Microcoleaceae</taxon>
        <taxon>Microcoleus</taxon>
        <taxon>Microcoleus asticus</taxon>
    </lineage>
</organism>
<name>A0ABX2CRS4_9CYAN</name>
<feature type="region of interest" description="Disordered" evidence="5">
    <location>
        <begin position="130"/>
        <end position="186"/>
    </location>
</feature>
<keyword evidence="4" id="KW-0597">Phosphoprotein</keyword>
<dbReference type="PROSITE" id="PS50043">
    <property type="entry name" value="HTH_LUXR_2"/>
    <property type="match status" value="1"/>
</dbReference>
<evidence type="ECO:0000256" key="3">
    <source>
        <dbReference type="ARBA" id="ARBA00023163"/>
    </source>
</evidence>
<dbReference type="Pfam" id="PF00196">
    <property type="entry name" value="GerE"/>
    <property type="match status" value="1"/>
</dbReference>
<dbReference type="PANTHER" id="PTHR43214:SF41">
    <property type="entry name" value="NITRATE_NITRITE RESPONSE REGULATOR PROTEIN NARP"/>
    <property type="match status" value="1"/>
</dbReference>
<dbReference type="RefSeq" id="WP_172185775.1">
    <property type="nucleotide sequence ID" value="NZ_CAWPPK010000002.1"/>
</dbReference>
<evidence type="ECO:0000259" key="7">
    <source>
        <dbReference type="PROSITE" id="PS50110"/>
    </source>
</evidence>
<dbReference type="CDD" id="cd06170">
    <property type="entry name" value="LuxR_C_like"/>
    <property type="match status" value="1"/>
</dbReference>
<feature type="domain" description="HTH luxR-type" evidence="6">
    <location>
        <begin position="176"/>
        <end position="241"/>
    </location>
</feature>
<dbReference type="InterPro" id="IPR036388">
    <property type="entry name" value="WH-like_DNA-bd_sf"/>
</dbReference>
<dbReference type="Pfam" id="PF00072">
    <property type="entry name" value="Response_reg"/>
    <property type="match status" value="1"/>
</dbReference>
<dbReference type="InterPro" id="IPR016032">
    <property type="entry name" value="Sig_transdc_resp-reg_C-effctor"/>
</dbReference>
<dbReference type="EMBL" id="SRRZ01000010">
    <property type="protein sequence ID" value="NQE33100.1"/>
    <property type="molecule type" value="Genomic_DNA"/>
</dbReference>
<evidence type="ECO:0000313" key="9">
    <source>
        <dbReference type="Proteomes" id="UP000702425"/>
    </source>
</evidence>
<feature type="modified residue" description="4-aspartylphosphate" evidence="4">
    <location>
        <position position="53"/>
    </location>
</feature>
<reference evidence="8 9" key="1">
    <citation type="journal article" date="2020" name="Sci. Rep.">
        <title>A novel cyanobacterial geosmin producer, revising GeoA distribution and dispersion patterns in Bacteria.</title>
        <authorList>
            <person name="Churro C."/>
            <person name="Semedo-Aguiar A.P."/>
            <person name="Silva A.D."/>
            <person name="Pereira-Leal J.B."/>
            <person name="Leite R.B."/>
        </authorList>
    </citation>
    <scope>NUCLEOTIDE SEQUENCE [LARGE SCALE GENOMIC DNA]</scope>
    <source>
        <strain evidence="8 9">IPMA8</strain>
    </source>
</reference>
<dbReference type="PROSITE" id="PS00622">
    <property type="entry name" value="HTH_LUXR_1"/>
    <property type="match status" value="1"/>
</dbReference>
<feature type="compositionally biased region" description="Low complexity" evidence="5">
    <location>
        <begin position="168"/>
        <end position="182"/>
    </location>
</feature>
<dbReference type="PRINTS" id="PR00038">
    <property type="entry name" value="HTHLUXR"/>
</dbReference>
<comment type="caution">
    <text evidence="8">The sequence shown here is derived from an EMBL/GenBank/DDBJ whole genome shotgun (WGS) entry which is preliminary data.</text>
</comment>
<dbReference type="SUPFAM" id="SSF46894">
    <property type="entry name" value="C-terminal effector domain of the bipartite response regulators"/>
    <property type="match status" value="1"/>
</dbReference>
<sequence length="244" mass="27486">MPLTILVADDDFATRLSIIDYLEITGYSVIPAENGKEALGLVEEFQPHLIVTDITMPQMDGYEFVRRVRTRPAFRLLPVIFLTERTSTQERIRGYQMGCDNYLAKPFELQELGAVIRSLLDRYALIAQAPSRSPEPETTPTEARNRANGNPEADFLTQKSNTGDSLRDSSASRASPSQNAPSLTQRERQVLDLLTEGLSNIQIGSRLNLSPRTVEKHVSSLFRKTDSNNRAELVRFAMEHHLVR</sequence>
<evidence type="ECO:0000256" key="1">
    <source>
        <dbReference type="ARBA" id="ARBA00023015"/>
    </source>
</evidence>
<dbReference type="Gene3D" id="1.10.10.10">
    <property type="entry name" value="Winged helix-like DNA-binding domain superfamily/Winged helix DNA-binding domain"/>
    <property type="match status" value="1"/>
</dbReference>
<dbReference type="InterPro" id="IPR000792">
    <property type="entry name" value="Tscrpt_reg_LuxR_C"/>
</dbReference>
<protein>
    <submittedName>
        <fullName evidence="8">Response regulator MprA</fullName>
    </submittedName>
</protein>
<evidence type="ECO:0000256" key="2">
    <source>
        <dbReference type="ARBA" id="ARBA00023125"/>
    </source>
</evidence>
<dbReference type="Proteomes" id="UP000702425">
    <property type="component" value="Unassembled WGS sequence"/>
</dbReference>
<evidence type="ECO:0000256" key="5">
    <source>
        <dbReference type="SAM" id="MobiDB-lite"/>
    </source>
</evidence>